<evidence type="ECO:0000256" key="1">
    <source>
        <dbReference type="SAM" id="Phobius"/>
    </source>
</evidence>
<reference evidence="2 3" key="1">
    <citation type="journal article" date="2008" name="Int. J. Syst. Evol. Microbiol.">
        <title>Neptunomonas japonica sp. nov., an Osedax japonicus symbiont-like bacterium isolated from sediment adjacent to sperm whale carcasses off Kagoshima, Japan.</title>
        <authorList>
            <person name="Miyazaki M."/>
            <person name="Nogi Y."/>
            <person name="Fujiwara Y."/>
            <person name="Kawato M."/>
            <person name="Kubokawa K."/>
            <person name="Horikoshi K."/>
        </authorList>
    </citation>
    <scope>NUCLEOTIDE SEQUENCE [LARGE SCALE GENOMIC DNA]</scope>
    <source>
        <strain evidence="2 3">JAMM 1380</strain>
    </source>
</reference>
<keyword evidence="1" id="KW-1133">Transmembrane helix</keyword>
<feature type="transmembrane region" description="Helical" evidence="1">
    <location>
        <begin position="7"/>
        <end position="25"/>
    </location>
</feature>
<dbReference type="RefSeq" id="WP_201350008.1">
    <property type="nucleotide sequence ID" value="NZ_AP014546.1"/>
</dbReference>
<keyword evidence="1" id="KW-0812">Transmembrane</keyword>
<evidence type="ECO:0000313" key="3">
    <source>
        <dbReference type="Proteomes" id="UP000595332"/>
    </source>
</evidence>
<dbReference type="EMBL" id="AP014546">
    <property type="protein sequence ID" value="BBB29387.1"/>
    <property type="molecule type" value="Genomic_DNA"/>
</dbReference>
<name>A0A7R6SW62_9GAMM</name>
<evidence type="ECO:0000313" key="2">
    <source>
        <dbReference type="EMBL" id="BBB29387.1"/>
    </source>
</evidence>
<feature type="transmembrane region" description="Helical" evidence="1">
    <location>
        <begin position="37"/>
        <end position="57"/>
    </location>
</feature>
<proteinExistence type="predicted"/>
<keyword evidence="1" id="KW-0472">Membrane</keyword>
<organism evidence="2 3">
    <name type="scientific">Neptunomonas japonica JAMM 1380</name>
    <dbReference type="NCBI Taxonomy" id="1441457"/>
    <lineage>
        <taxon>Bacteria</taxon>
        <taxon>Pseudomonadati</taxon>
        <taxon>Pseudomonadota</taxon>
        <taxon>Gammaproteobacteria</taxon>
        <taxon>Oceanospirillales</taxon>
        <taxon>Oceanospirillaceae</taxon>
        <taxon>Neptunomonas</taxon>
    </lineage>
</organism>
<sequence>MKIEKYLGLIAAILGVITFIDQYLWKSKLLNNLAIPDSIPTSIFLIVLAVVCFVFFFSSRKEIALPYPDQRTVVQDLNDKLRSSEERIDELSHKNEELLPLKRLFDGNEHLQDKIHGILLKGSLSSDNLIKELEISPKNKDAIANFQAVIGRMGKQDLVSTTSLGYYKLP</sequence>
<protein>
    <submittedName>
        <fullName evidence="2">Uncharacterized protein</fullName>
    </submittedName>
</protein>
<dbReference type="Proteomes" id="UP000595332">
    <property type="component" value="Chromosome"/>
</dbReference>
<accession>A0A7R6SW62</accession>
<gene>
    <name evidence="2" type="ORF">NEJAP_1435</name>
</gene>
<dbReference type="KEGG" id="njp:NEJAP_1435"/>
<keyword evidence="3" id="KW-1185">Reference proteome</keyword>
<dbReference type="AlphaFoldDB" id="A0A7R6SW62"/>